<dbReference type="AlphaFoldDB" id="A7F4Z5"/>
<dbReference type="GeneID" id="5482360"/>
<gene>
    <name evidence="1" type="ORF">SS1G_12670</name>
</gene>
<evidence type="ECO:0000313" key="2">
    <source>
        <dbReference type="Proteomes" id="UP000001312"/>
    </source>
</evidence>
<dbReference type="KEGG" id="ssl:SS1G_12670"/>
<dbReference type="RefSeq" id="XP_001586095.1">
    <property type="nucleotide sequence ID" value="XM_001586045.1"/>
</dbReference>
<name>A7F4Z5_SCLS1</name>
<protein>
    <submittedName>
        <fullName evidence="1">Uncharacterized protein</fullName>
    </submittedName>
</protein>
<reference evidence="2" key="1">
    <citation type="journal article" date="2011" name="PLoS Genet.">
        <title>Genomic analysis of the necrotrophic fungal pathogens Sclerotinia sclerotiorum and Botrytis cinerea.</title>
        <authorList>
            <person name="Amselem J."/>
            <person name="Cuomo C.A."/>
            <person name="van Kan J.A."/>
            <person name="Viaud M."/>
            <person name="Benito E.P."/>
            <person name="Couloux A."/>
            <person name="Coutinho P.M."/>
            <person name="de Vries R.P."/>
            <person name="Dyer P.S."/>
            <person name="Fillinger S."/>
            <person name="Fournier E."/>
            <person name="Gout L."/>
            <person name="Hahn M."/>
            <person name="Kohn L."/>
            <person name="Lapalu N."/>
            <person name="Plummer K.M."/>
            <person name="Pradier J.M."/>
            <person name="Quevillon E."/>
            <person name="Sharon A."/>
            <person name="Simon A."/>
            <person name="ten Have A."/>
            <person name="Tudzynski B."/>
            <person name="Tudzynski P."/>
            <person name="Wincker P."/>
            <person name="Andrew M."/>
            <person name="Anthouard V."/>
            <person name="Beever R.E."/>
            <person name="Beffa R."/>
            <person name="Benoit I."/>
            <person name="Bouzid O."/>
            <person name="Brault B."/>
            <person name="Chen Z."/>
            <person name="Choquer M."/>
            <person name="Collemare J."/>
            <person name="Cotton P."/>
            <person name="Danchin E.G."/>
            <person name="Da Silva C."/>
            <person name="Gautier A."/>
            <person name="Giraud C."/>
            <person name="Giraud T."/>
            <person name="Gonzalez C."/>
            <person name="Grossetete S."/>
            <person name="Guldener U."/>
            <person name="Henrissat B."/>
            <person name="Howlett B.J."/>
            <person name="Kodira C."/>
            <person name="Kretschmer M."/>
            <person name="Lappartient A."/>
            <person name="Leroch M."/>
            <person name="Levis C."/>
            <person name="Mauceli E."/>
            <person name="Neuveglise C."/>
            <person name="Oeser B."/>
            <person name="Pearson M."/>
            <person name="Poulain J."/>
            <person name="Poussereau N."/>
            <person name="Quesneville H."/>
            <person name="Rascle C."/>
            <person name="Schumacher J."/>
            <person name="Segurens B."/>
            <person name="Sexton A."/>
            <person name="Silva E."/>
            <person name="Sirven C."/>
            <person name="Soanes D.M."/>
            <person name="Talbot N.J."/>
            <person name="Templeton M."/>
            <person name="Yandava C."/>
            <person name="Yarden O."/>
            <person name="Zeng Q."/>
            <person name="Rollins J.A."/>
            <person name="Lebrun M.H."/>
            <person name="Dickman M."/>
        </authorList>
    </citation>
    <scope>NUCLEOTIDE SEQUENCE [LARGE SCALE GENOMIC DNA]</scope>
    <source>
        <strain evidence="2">ATCC 18683 / 1980 / Ss-1</strain>
    </source>
</reference>
<accession>A7F4Z5</accession>
<dbReference type="Proteomes" id="UP000001312">
    <property type="component" value="Unassembled WGS sequence"/>
</dbReference>
<dbReference type="EMBL" id="CH476642">
    <property type="protein sequence ID" value="EDN97816.1"/>
    <property type="molecule type" value="Genomic_DNA"/>
</dbReference>
<evidence type="ECO:0000313" key="1">
    <source>
        <dbReference type="EMBL" id="EDN97816.1"/>
    </source>
</evidence>
<dbReference type="InParanoid" id="A7F4Z5"/>
<keyword evidence="2" id="KW-1185">Reference proteome</keyword>
<sequence>MALGHNSLIRSFDVDKKGFMSCCMACDDCVD</sequence>
<proteinExistence type="predicted"/>
<organism evidence="1 2">
    <name type="scientific">Sclerotinia sclerotiorum (strain ATCC 18683 / 1980 / Ss-1)</name>
    <name type="common">White mold</name>
    <name type="synonym">Whetzelinia sclerotiorum</name>
    <dbReference type="NCBI Taxonomy" id="665079"/>
    <lineage>
        <taxon>Eukaryota</taxon>
        <taxon>Fungi</taxon>
        <taxon>Dikarya</taxon>
        <taxon>Ascomycota</taxon>
        <taxon>Pezizomycotina</taxon>
        <taxon>Leotiomycetes</taxon>
        <taxon>Helotiales</taxon>
        <taxon>Sclerotiniaceae</taxon>
        <taxon>Sclerotinia</taxon>
    </lineage>
</organism>